<keyword evidence="2" id="KW-1185">Reference proteome</keyword>
<dbReference type="InterPro" id="IPR006439">
    <property type="entry name" value="HAD-SF_hydro_IA"/>
</dbReference>
<keyword evidence="1" id="KW-0378">Hydrolase</keyword>
<accession>A0ABS4ZL81</accession>
<reference evidence="1 2" key="1">
    <citation type="submission" date="2021-03" db="EMBL/GenBank/DDBJ databases">
        <title>Sequencing the genomes of 1000 actinobacteria strains.</title>
        <authorList>
            <person name="Klenk H.-P."/>
        </authorList>
    </citation>
    <scope>NUCLEOTIDE SEQUENCE [LARGE SCALE GENOMIC DNA]</scope>
    <source>
        <strain evidence="1 2">DSM 24221</strain>
    </source>
</reference>
<evidence type="ECO:0000313" key="1">
    <source>
        <dbReference type="EMBL" id="MBP2437715.1"/>
    </source>
</evidence>
<dbReference type="InterPro" id="IPR036412">
    <property type="entry name" value="HAD-like_sf"/>
</dbReference>
<dbReference type="PANTHER" id="PTHR43434">
    <property type="entry name" value="PHOSPHOGLYCOLATE PHOSPHATASE"/>
    <property type="match status" value="1"/>
</dbReference>
<dbReference type="InterPro" id="IPR050155">
    <property type="entry name" value="HAD-like_hydrolase_sf"/>
</dbReference>
<comment type="caution">
    <text evidence="1">The sequence shown here is derived from an EMBL/GenBank/DDBJ whole genome shotgun (WGS) entry which is preliminary data.</text>
</comment>
<dbReference type="Gene3D" id="3.40.50.1000">
    <property type="entry name" value="HAD superfamily/HAD-like"/>
    <property type="match status" value="1"/>
</dbReference>
<evidence type="ECO:0000313" key="2">
    <source>
        <dbReference type="Proteomes" id="UP001519362"/>
    </source>
</evidence>
<dbReference type="Proteomes" id="UP001519362">
    <property type="component" value="Unassembled WGS sequence"/>
</dbReference>
<dbReference type="EMBL" id="JAGIOL010000001">
    <property type="protein sequence ID" value="MBP2437715.1"/>
    <property type="molecule type" value="Genomic_DNA"/>
</dbReference>
<sequence length="270" mass="29033">MSTPTLVTAQGARNITDLPKALLLDFGGVIVASEKPNGWQRVVAEAIVDLAGAAAVPPIDRICADVTAGAVAAGQWRNAMSRPLRPAELAQTTFVMDFIAADWTESQRSAISPHVAAISYRVSTAKERRTLRPGIRELLGFCRENGIPVAIVSNALSGQVHRDFLAEEGLSDAFSAEIYSDEAGVRKPNPDFMLMGCEAVNMPPEDCWYVGDHLDRDVLCGTRAGIGRNVLMPSPHAATHPEVFGIEADLITDTPASLLDLMKEISDDLR</sequence>
<name>A0ABS4ZL81_9MICO</name>
<gene>
    <name evidence="1" type="ORF">JOF34_002301</name>
</gene>
<proteinExistence type="predicted"/>
<organism evidence="1 2">
    <name type="scientific">Microbacterium amylolyticum</name>
    <dbReference type="NCBI Taxonomy" id="936337"/>
    <lineage>
        <taxon>Bacteria</taxon>
        <taxon>Bacillati</taxon>
        <taxon>Actinomycetota</taxon>
        <taxon>Actinomycetes</taxon>
        <taxon>Micrococcales</taxon>
        <taxon>Microbacteriaceae</taxon>
        <taxon>Microbacterium</taxon>
    </lineage>
</organism>
<dbReference type="NCBIfam" id="TIGR01549">
    <property type="entry name" value="HAD-SF-IA-v1"/>
    <property type="match status" value="1"/>
</dbReference>
<dbReference type="SFLD" id="SFLDG01129">
    <property type="entry name" value="C1.5:_HAD__Beta-PGM__Phosphata"/>
    <property type="match status" value="1"/>
</dbReference>
<protein>
    <submittedName>
        <fullName evidence="1">HAD superfamily hydrolase (TIGR01549 family)</fullName>
    </submittedName>
</protein>
<dbReference type="SFLD" id="SFLDS00003">
    <property type="entry name" value="Haloacid_Dehalogenase"/>
    <property type="match status" value="1"/>
</dbReference>
<dbReference type="SUPFAM" id="SSF56784">
    <property type="entry name" value="HAD-like"/>
    <property type="match status" value="1"/>
</dbReference>
<dbReference type="Pfam" id="PF00702">
    <property type="entry name" value="Hydrolase"/>
    <property type="match status" value="1"/>
</dbReference>
<dbReference type="RefSeq" id="WP_165133245.1">
    <property type="nucleotide sequence ID" value="NZ_CP049253.1"/>
</dbReference>
<dbReference type="PANTHER" id="PTHR43434:SF1">
    <property type="entry name" value="PHOSPHOGLYCOLATE PHOSPHATASE"/>
    <property type="match status" value="1"/>
</dbReference>
<dbReference type="GO" id="GO:0016787">
    <property type="term" value="F:hydrolase activity"/>
    <property type="evidence" value="ECO:0007669"/>
    <property type="project" value="UniProtKB-KW"/>
</dbReference>
<dbReference type="InterPro" id="IPR023214">
    <property type="entry name" value="HAD_sf"/>
</dbReference>